<accession>A0ABT3GQ38</accession>
<feature type="transmembrane region" description="Helical" evidence="1">
    <location>
        <begin position="6"/>
        <end position="26"/>
    </location>
</feature>
<evidence type="ECO:0008006" key="4">
    <source>
        <dbReference type="Google" id="ProtNLM"/>
    </source>
</evidence>
<keyword evidence="1" id="KW-0472">Membrane</keyword>
<name>A0ABT3GQ38_9BACT</name>
<dbReference type="RefSeq" id="WP_264489728.1">
    <property type="nucleotide sequence ID" value="NZ_JAPDDT010000015.1"/>
</dbReference>
<proteinExistence type="predicted"/>
<keyword evidence="1" id="KW-0812">Transmembrane</keyword>
<keyword evidence="1" id="KW-1133">Transmembrane helix</keyword>
<reference evidence="2 3" key="1">
    <citation type="submission" date="2022-10" db="EMBL/GenBank/DDBJ databases">
        <title>Luteolibacter arcticus strain CCTCC AB 2014275, whole genome shotgun sequencing project.</title>
        <authorList>
            <person name="Zhao G."/>
            <person name="Shen L."/>
        </authorList>
    </citation>
    <scope>NUCLEOTIDE SEQUENCE [LARGE SCALE GENOMIC DNA]</scope>
    <source>
        <strain evidence="2 3">CCTCC AB 2014275</strain>
    </source>
</reference>
<evidence type="ECO:0000256" key="1">
    <source>
        <dbReference type="SAM" id="Phobius"/>
    </source>
</evidence>
<protein>
    <recommendedName>
        <fullName evidence="4">DUF1559 domain-containing protein</fullName>
    </recommendedName>
</protein>
<keyword evidence="3" id="KW-1185">Reference proteome</keyword>
<gene>
    <name evidence="2" type="ORF">OKA05_23895</name>
</gene>
<evidence type="ECO:0000313" key="2">
    <source>
        <dbReference type="EMBL" id="MCW1925622.1"/>
    </source>
</evidence>
<sequence>MSWIYWAGGISIIILALLGLSAPLILRSKKDTNRTETINNMRQINLALIDFDADYGKFPDATTIADVQTRTHTTLALGTATSNDYFRQLIAAGTMSEKIFWAKIPATPHKPNDRLGPDALKKGECSFAYVAGLSTSSDPGTPVVMTPMIPGTFRFDSNVFADKAIIMRVDGSVKMETIRSDTHEVSVGGGMTLFDPRLPYWHGKVADLKWPE</sequence>
<organism evidence="2 3">
    <name type="scientific">Luteolibacter arcticus</name>
    <dbReference type="NCBI Taxonomy" id="1581411"/>
    <lineage>
        <taxon>Bacteria</taxon>
        <taxon>Pseudomonadati</taxon>
        <taxon>Verrucomicrobiota</taxon>
        <taxon>Verrucomicrobiia</taxon>
        <taxon>Verrucomicrobiales</taxon>
        <taxon>Verrucomicrobiaceae</taxon>
        <taxon>Luteolibacter</taxon>
    </lineage>
</organism>
<comment type="caution">
    <text evidence="2">The sequence shown here is derived from an EMBL/GenBank/DDBJ whole genome shotgun (WGS) entry which is preliminary data.</text>
</comment>
<dbReference type="Proteomes" id="UP001320876">
    <property type="component" value="Unassembled WGS sequence"/>
</dbReference>
<dbReference type="EMBL" id="JAPDDT010000015">
    <property type="protein sequence ID" value="MCW1925622.1"/>
    <property type="molecule type" value="Genomic_DNA"/>
</dbReference>
<evidence type="ECO:0000313" key="3">
    <source>
        <dbReference type="Proteomes" id="UP001320876"/>
    </source>
</evidence>